<protein>
    <submittedName>
        <fullName evidence="1">Uncharacterized protein</fullName>
    </submittedName>
</protein>
<name>A0A0F9JGI8_9ZZZZ</name>
<dbReference type="EMBL" id="LAZR01010074">
    <property type="protein sequence ID" value="KKM68964.1"/>
    <property type="molecule type" value="Genomic_DNA"/>
</dbReference>
<evidence type="ECO:0000313" key="1">
    <source>
        <dbReference type="EMBL" id="KKM68964.1"/>
    </source>
</evidence>
<accession>A0A0F9JGI8</accession>
<proteinExistence type="predicted"/>
<reference evidence="1" key="1">
    <citation type="journal article" date="2015" name="Nature">
        <title>Complex archaea that bridge the gap between prokaryotes and eukaryotes.</title>
        <authorList>
            <person name="Spang A."/>
            <person name="Saw J.H."/>
            <person name="Jorgensen S.L."/>
            <person name="Zaremba-Niedzwiedzka K."/>
            <person name="Martijn J."/>
            <person name="Lind A.E."/>
            <person name="van Eijk R."/>
            <person name="Schleper C."/>
            <person name="Guy L."/>
            <person name="Ettema T.J."/>
        </authorList>
    </citation>
    <scope>NUCLEOTIDE SEQUENCE</scope>
</reference>
<gene>
    <name evidence="1" type="ORF">LCGC14_1455680</name>
</gene>
<sequence length="93" mass="11420">MLYFVEHGDPMLRDYYLWTDEKEPTMNDSYLCFLMEIKTLYLSEHEGQSRVFVNKKYVKKLIPIEEFPVEEKFGDIDEYKRFEYSIKKIMENI</sequence>
<comment type="caution">
    <text evidence="1">The sequence shown here is derived from an EMBL/GenBank/DDBJ whole genome shotgun (WGS) entry which is preliminary data.</text>
</comment>
<dbReference type="AlphaFoldDB" id="A0A0F9JGI8"/>
<organism evidence="1">
    <name type="scientific">marine sediment metagenome</name>
    <dbReference type="NCBI Taxonomy" id="412755"/>
    <lineage>
        <taxon>unclassified sequences</taxon>
        <taxon>metagenomes</taxon>
        <taxon>ecological metagenomes</taxon>
    </lineage>
</organism>